<keyword evidence="5 6" id="KW-0472">Membrane</keyword>
<evidence type="ECO:0000256" key="5">
    <source>
        <dbReference type="ARBA" id="ARBA00023136"/>
    </source>
</evidence>
<dbReference type="PANTHER" id="PTHR12677">
    <property type="entry name" value="GOLGI APPARATUS MEMBRANE PROTEIN TVP38-RELATED"/>
    <property type="match status" value="1"/>
</dbReference>
<dbReference type="EMBL" id="CP096034">
    <property type="protein sequence ID" value="UPM56120.1"/>
    <property type="molecule type" value="Genomic_DNA"/>
</dbReference>
<evidence type="ECO:0000256" key="1">
    <source>
        <dbReference type="ARBA" id="ARBA00004651"/>
    </source>
</evidence>
<feature type="transmembrane region" description="Helical" evidence="6">
    <location>
        <begin position="52"/>
        <end position="69"/>
    </location>
</feature>
<evidence type="ECO:0000313" key="9">
    <source>
        <dbReference type="Proteomes" id="UP000830639"/>
    </source>
</evidence>
<dbReference type="InterPro" id="IPR032816">
    <property type="entry name" value="VTT_dom"/>
</dbReference>
<evidence type="ECO:0000313" key="8">
    <source>
        <dbReference type="EMBL" id="UPM56120.1"/>
    </source>
</evidence>
<gene>
    <name evidence="8" type="ORF">MY490_09910</name>
</gene>
<comment type="subcellular location">
    <subcellularLocation>
        <location evidence="1 6">Cell membrane</location>
        <topology evidence="1 6">Multi-pass membrane protein</topology>
    </subcellularLocation>
</comment>
<keyword evidence="4 6" id="KW-1133">Transmembrane helix</keyword>
<dbReference type="InterPro" id="IPR015414">
    <property type="entry name" value="TMEM64"/>
</dbReference>
<evidence type="ECO:0000256" key="3">
    <source>
        <dbReference type="ARBA" id="ARBA00022692"/>
    </source>
</evidence>
<feature type="transmembrane region" description="Helical" evidence="6">
    <location>
        <begin position="151"/>
        <end position="174"/>
    </location>
</feature>
<comment type="similarity">
    <text evidence="6">Belongs to the TVP38/TMEM64 family.</text>
</comment>
<comment type="caution">
    <text evidence="6">Lacks conserved residue(s) required for the propagation of feature annotation.</text>
</comment>
<sequence length="179" mass="20126">MQELSLNLSEHFILSIIISILLNIVISIIGFIPSTFLTTFNIEIFGVKESLIISFIGESLGASVSFLIYRKGYIIINRRYSIPTFLLKFENNSKVKSFAIILLGRLIPFIPSSVVTLLATISPISFGLFIISSTLGKLPAIFLEVYSINVLLTYLNMGKLLFIILVSILLFSLYKKFYK</sequence>
<evidence type="ECO:0000256" key="6">
    <source>
        <dbReference type="RuleBase" id="RU366058"/>
    </source>
</evidence>
<feature type="domain" description="VTT" evidence="7">
    <location>
        <begin position="32"/>
        <end position="148"/>
    </location>
</feature>
<dbReference type="Proteomes" id="UP000830639">
    <property type="component" value="Chromosome"/>
</dbReference>
<organism evidence="8 9">
    <name type="scientific">Gottfriedia acidiceleris</name>
    <dbReference type="NCBI Taxonomy" id="371036"/>
    <lineage>
        <taxon>Bacteria</taxon>
        <taxon>Bacillati</taxon>
        <taxon>Bacillota</taxon>
        <taxon>Bacilli</taxon>
        <taxon>Bacillales</taxon>
        <taxon>Bacillaceae</taxon>
        <taxon>Gottfriedia</taxon>
    </lineage>
</organism>
<feature type="transmembrane region" description="Helical" evidence="6">
    <location>
        <begin position="106"/>
        <end position="131"/>
    </location>
</feature>
<evidence type="ECO:0000259" key="7">
    <source>
        <dbReference type="Pfam" id="PF09335"/>
    </source>
</evidence>
<reference evidence="8 9" key="1">
    <citation type="submission" date="2022-04" db="EMBL/GenBank/DDBJ databases">
        <title>Mechanism of arsenic methylation and mitigation arsenic toxicity by Bacillus sp. LH14 from an Arsenic-Contaminated Paddy Soil.</title>
        <authorList>
            <person name="Wang D."/>
        </authorList>
    </citation>
    <scope>NUCLEOTIDE SEQUENCE [LARGE SCALE GENOMIC DNA]</scope>
    <source>
        <strain evidence="8 9">LH14</strain>
    </source>
</reference>
<dbReference type="PANTHER" id="PTHR12677:SF55">
    <property type="entry name" value="UNDECAPRENYL PHOSPHATE TRANSPORTER SAOUHSC_00901-RELATED"/>
    <property type="match status" value="1"/>
</dbReference>
<dbReference type="RefSeq" id="WP_248269035.1">
    <property type="nucleotide sequence ID" value="NZ_CP096034.1"/>
</dbReference>
<evidence type="ECO:0000256" key="4">
    <source>
        <dbReference type="ARBA" id="ARBA00022989"/>
    </source>
</evidence>
<keyword evidence="9" id="KW-1185">Reference proteome</keyword>
<evidence type="ECO:0000256" key="2">
    <source>
        <dbReference type="ARBA" id="ARBA00022475"/>
    </source>
</evidence>
<proteinExistence type="inferred from homology"/>
<feature type="transmembrane region" description="Helical" evidence="6">
    <location>
        <begin position="12"/>
        <end position="32"/>
    </location>
</feature>
<keyword evidence="3 6" id="KW-0812">Transmembrane</keyword>
<keyword evidence="2 6" id="KW-1003">Cell membrane</keyword>
<dbReference type="Pfam" id="PF09335">
    <property type="entry name" value="VTT_dom"/>
    <property type="match status" value="1"/>
</dbReference>
<name>A0ABY4JUX3_9BACI</name>
<protein>
    <recommendedName>
        <fullName evidence="6">TVP38/TMEM64 family membrane protein</fullName>
    </recommendedName>
</protein>
<accession>A0ABY4JUX3</accession>